<evidence type="ECO:0000256" key="1">
    <source>
        <dbReference type="ARBA" id="ARBA00004123"/>
    </source>
</evidence>
<evidence type="ECO:0000256" key="5">
    <source>
        <dbReference type="ARBA" id="ARBA00045385"/>
    </source>
</evidence>
<evidence type="ECO:0000256" key="4">
    <source>
        <dbReference type="ARBA" id="ARBA00023242"/>
    </source>
</evidence>
<dbReference type="KEGG" id="glz:GLAREA_01668"/>
<dbReference type="AlphaFoldDB" id="S3D165"/>
<accession>S3D165</accession>
<dbReference type="STRING" id="1116229.S3D165"/>
<dbReference type="GO" id="GO:0006511">
    <property type="term" value="P:ubiquitin-dependent protein catabolic process"/>
    <property type="evidence" value="ECO:0007669"/>
    <property type="project" value="InterPro"/>
</dbReference>
<evidence type="ECO:0000313" key="7">
    <source>
        <dbReference type="Proteomes" id="UP000016922"/>
    </source>
</evidence>
<evidence type="ECO:0000256" key="2">
    <source>
        <dbReference type="ARBA" id="ARBA00009993"/>
    </source>
</evidence>
<dbReference type="SMART" id="SM00512">
    <property type="entry name" value="Skp1"/>
    <property type="match status" value="1"/>
</dbReference>
<dbReference type="OMA" id="AMVSPII"/>
<dbReference type="InterPro" id="IPR039948">
    <property type="entry name" value="ELC1"/>
</dbReference>
<dbReference type="InterPro" id="IPR011333">
    <property type="entry name" value="SKP1/BTB/POZ_sf"/>
</dbReference>
<evidence type="ECO:0000256" key="3">
    <source>
        <dbReference type="ARBA" id="ARBA00021347"/>
    </source>
</evidence>
<dbReference type="GeneID" id="19460726"/>
<proteinExistence type="inferred from homology"/>
<dbReference type="OrthoDB" id="249087at2759"/>
<dbReference type="SUPFAM" id="SSF54695">
    <property type="entry name" value="POZ domain"/>
    <property type="match status" value="1"/>
</dbReference>
<dbReference type="GO" id="GO:0005634">
    <property type="term" value="C:nucleus"/>
    <property type="evidence" value="ECO:0007669"/>
    <property type="project" value="UniProtKB-SubCell"/>
</dbReference>
<dbReference type="CDD" id="cd18321">
    <property type="entry name" value="BTB_POZ_EloC"/>
    <property type="match status" value="1"/>
</dbReference>
<dbReference type="Proteomes" id="UP000016922">
    <property type="component" value="Unassembled WGS sequence"/>
</dbReference>
<dbReference type="FunFam" id="3.30.710.10:FF:000035">
    <property type="entry name" value="Elongin C transcription elongation factor"/>
    <property type="match status" value="1"/>
</dbReference>
<dbReference type="HOGENOM" id="CLU_130038_1_0_1"/>
<keyword evidence="7" id="KW-1185">Reference proteome</keyword>
<organism evidence="6 7">
    <name type="scientific">Glarea lozoyensis (strain ATCC 20868 / MF5171)</name>
    <dbReference type="NCBI Taxonomy" id="1116229"/>
    <lineage>
        <taxon>Eukaryota</taxon>
        <taxon>Fungi</taxon>
        <taxon>Dikarya</taxon>
        <taxon>Ascomycota</taxon>
        <taxon>Pezizomycotina</taxon>
        <taxon>Leotiomycetes</taxon>
        <taxon>Helotiales</taxon>
        <taxon>Helotiaceae</taxon>
        <taxon>Glarea</taxon>
    </lineage>
</organism>
<keyword evidence="4" id="KW-0539">Nucleus</keyword>
<gene>
    <name evidence="6" type="ORF">GLAREA_01668</name>
</gene>
<dbReference type="Gene3D" id="3.30.710.10">
    <property type="entry name" value="Potassium Channel Kv1.1, Chain A"/>
    <property type="match status" value="1"/>
</dbReference>
<sequence length="128" mass="14222">MSSSTQTQGLSKYVTLISSDGFEFVVLREAACTSGAIKRMLDPKSGFSEATTGRCTFAEIKYVNRFSLPLANMDPGPITDIGDGIILEKIAEYFCYNFKNRDREDVPDMEIPPELCLELLMAADYLDT</sequence>
<dbReference type="eggNOG" id="KOG3473">
    <property type="taxonomic scope" value="Eukaryota"/>
</dbReference>
<protein>
    <recommendedName>
        <fullName evidence="3">Elongin-C</fullName>
    </recommendedName>
</protein>
<name>S3D165_GLAL2</name>
<comment type="subcellular location">
    <subcellularLocation>
        <location evidence="1">Nucleus</location>
    </subcellularLocation>
</comment>
<dbReference type="InterPro" id="IPR001232">
    <property type="entry name" value="SKP1-like"/>
</dbReference>
<dbReference type="RefSeq" id="XP_008087075.1">
    <property type="nucleotide sequence ID" value="XM_008088884.1"/>
</dbReference>
<comment type="function">
    <text evidence="5">Essential component of the SCF (SKP1-CUL1-F-box protein) E3 ubiquitin ligase complexes, which mediate the ubiquitination and subsequent proteasomal degradation of target proteins. Controls sulfur metabolite repression, probably by mediating the inactivation or degradation of the metR transcription factor.</text>
</comment>
<dbReference type="PANTHER" id="PTHR20648">
    <property type="entry name" value="ELONGIN-C"/>
    <property type="match status" value="1"/>
</dbReference>
<evidence type="ECO:0000313" key="6">
    <source>
        <dbReference type="EMBL" id="EPE25756.1"/>
    </source>
</evidence>
<reference evidence="6 7" key="1">
    <citation type="journal article" date="2013" name="BMC Genomics">
        <title>Genomics-driven discovery of the pneumocandin biosynthetic gene cluster in the fungus Glarea lozoyensis.</title>
        <authorList>
            <person name="Chen L."/>
            <person name="Yue Q."/>
            <person name="Zhang X."/>
            <person name="Xiang M."/>
            <person name="Wang C."/>
            <person name="Li S."/>
            <person name="Che Y."/>
            <person name="Ortiz-Lopez F.J."/>
            <person name="Bills G.F."/>
            <person name="Liu X."/>
            <person name="An Z."/>
        </authorList>
    </citation>
    <scope>NUCLEOTIDE SEQUENCE [LARGE SCALE GENOMIC DNA]</scope>
    <source>
        <strain evidence="7">ATCC 20868 / MF5171</strain>
    </source>
</reference>
<comment type="similarity">
    <text evidence="2">Belongs to the SKP1 family.</text>
</comment>
<dbReference type="EMBL" id="KE145371">
    <property type="protein sequence ID" value="EPE25756.1"/>
    <property type="molecule type" value="Genomic_DNA"/>
</dbReference>